<dbReference type="InterPro" id="IPR011048">
    <property type="entry name" value="Haem_d1_sf"/>
</dbReference>
<dbReference type="InterPro" id="IPR051200">
    <property type="entry name" value="Host-pathogen_enzymatic-act"/>
</dbReference>
<dbReference type="InterPro" id="IPR017850">
    <property type="entry name" value="Alkaline_phosphatase_core_sf"/>
</dbReference>
<dbReference type="InterPro" id="IPR011964">
    <property type="entry name" value="YVTN_b-propeller_repeat"/>
</dbReference>
<evidence type="ECO:0000256" key="1">
    <source>
        <dbReference type="ARBA" id="ARBA00022801"/>
    </source>
</evidence>
<dbReference type="SUPFAM" id="SSF50974">
    <property type="entry name" value="Nitrous oxide reductase, N-terminal domain"/>
    <property type="match status" value="1"/>
</dbReference>
<dbReference type="EMBL" id="CP074694">
    <property type="protein sequence ID" value="QVL34972.1"/>
    <property type="molecule type" value="Genomic_DNA"/>
</dbReference>
<dbReference type="PANTHER" id="PTHR47197:SF3">
    <property type="entry name" value="DIHYDRO-HEME D1 DEHYDROGENASE"/>
    <property type="match status" value="1"/>
</dbReference>
<keyword evidence="1" id="KW-0378">Hydrolase</keyword>
<organism evidence="3 4">
    <name type="scientific">Telmatocola sphagniphila</name>
    <dbReference type="NCBI Taxonomy" id="1123043"/>
    <lineage>
        <taxon>Bacteria</taxon>
        <taxon>Pseudomonadati</taxon>
        <taxon>Planctomycetota</taxon>
        <taxon>Planctomycetia</taxon>
        <taxon>Gemmatales</taxon>
        <taxon>Gemmataceae</taxon>
    </lineage>
</organism>
<dbReference type="Proteomes" id="UP000676194">
    <property type="component" value="Chromosome"/>
</dbReference>
<keyword evidence="4" id="KW-1185">Reference proteome</keyword>
<evidence type="ECO:0000313" key="4">
    <source>
        <dbReference type="Proteomes" id="UP000676194"/>
    </source>
</evidence>
<dbReference type="Gene3D" id="2.130.10.10">
    <property type="entry name" value="YVTN repeat-like/Quinoprotein amine dehydrogenase"/>
    <property type="match status" value="2"/>
</dbReference>
<sequence length="854" mass="93966">MALLFFGPGYLACAQDIDQLKIGLQADGRVIVPTNQVIKPAGKQVTFPGRPVDLAFLEHGKITAIKNMHDIVFVETASGKILQTVDIPKSKLSVVGLVNVGGKVYVSDSMGLMQSIEFDEDGFYKLLPALPLEKIKLEGEPDYAGIAKLSDEQIFVTCTRGNFVQLVDIKNQKAGQIIPVGVAPYTVAVVSSTKAYISNWGGDHPKANDPQRSSSGTPTRVDERTGISNHGSVSIIRKENGTWKESKSITVGLHPSGMILSKNSKRLYVANANSDTVSVIDTDTDEVLETIFCRPESRLPFGSASNALALSPEGGTLYVANGTNNCIAVVRLSAKSSEGMGEGRPEKSQVLGLIPTGWYPGAILLNAEGTQLIVANVKGLGSLNQKRIAEKGHNSHDHLGSISIIDVPDAKTLAKYTEEVNTNNRLNYSLAGLEKPRPDAKPLVIPQRHGEPSLIKHVVYIIKENRTYDQVLGDMKEGNGDAHLCIFGENTTPNHHKLAREFTLLDNFYCSGVLSADGHSWTDSAYVTDYLEKAFGGFPRSYPDDGRDPLAFAPTGFIWDNALLHKKTIRNYGEHISEEPYFPKGTRWTDFFNDYKNGTRKVPITIKINDAALKSHTHPTYPYFPLHAPDVYRAELFKEDLKAFEKAGKMPDLILMSLPCNHTDGTTPDFPTPRAMVADNDLALGRIVEAISASSFWKDTCILVVEDDPQAGFDHVDGHRTVAFAISPYTKRKYVDHTSYNQTGMVKTIEMMLGLPPMNQMDLSATPMRGCFSAEPDLTPYKVVNNKIALDEMNPPLKKLTGKALFWAEKSVAMNFEQADVADEDTFNRILWHSVKGYDSPYPERFVRKKADGE</sequence>
<dbReference type="NCBIfam" id="TIGR02276">
    <property type="entry name" value="beta_rpt_yvtn"/>
    <property type="match status" value="1"/>
</dbReference>
<feature type="region of interest" description="Disordered" evidence="2">
    <location>
        <begin position="201"/>
        <end position="231"/>
    </location>
</feature>
<evidence type="ECO:0000313" key="3">
    <source>
        <dbReference type="EMBL" id="QVL34972.1"/>
    </source>
</evidence>
<dbReference type="Pfam" id="PF04185">
    <property type="entry name" value="Phosphoesterase"/>
    <property type="match status" value="1"/>
</dbReference>
<dbReference type="SUPFAM" id="SSF51004">
    <property type="entry name" value="C-terminal (heme d1) domain of cytochrome cd1-nitrite reductase"/>
    <property type="match status" value="1"/>
</dbReference>
<dbReference type="PANTHER" id="PTHR47197">
    <property type="entry name" value="PROTEIN NIRF"/>
    <property type="match status" value="1"/>
</dbReference>
<proteinExistence type="predicted"/>
<reference evidence="3" key="1">
    <citation type="submission" date="2021-05" db="EMBL/GenBank/DDBJ databases">
        <title>Complete genome sequence of the cellulolytic planctomycete Telmatocola sphagniphila SP2T and characterization of the first cellulase from planctomycetes.</title>
        <authorList>
            <person name="Rakitin A.L."/>
            <person name="Beletsky A.V."/>
            <person name="Naumoff D.G."/>
            <person name="Kulichevskaya I.S."/>
            <person name="Mardanov A.V."/>
            <person name="Ravin N.V."/>
            <person name="Dedysh S.N."/>
        </authorList>
    </citation>
    <scope>NUCLEOTIDE SEQUENCE</scope>
    <source>
        <strain evidence="3">SP2T</strain>
    </source>
</reference>
<accession>A0A8E6EXJ5</accession>
<dbReference type="GO" id="GO:0016788">
    <property type="term" value="F:hydrolase activity, acting on ester bonds"/>
    <property type="evidence" value="ECO:0007669"/>
    <property type="project" value="InterPro"/>
</dbReference>
<dbReference type="InterPro" id="IPR007312">
    <property type="entry name" value="Phosphoesterase"/>
</dbReference>
<dbReference type="InterPro" id="IPR011045">
    <property type="entry name" value="N2O_reductase_N"/>
</dbReference>
<dbReference type="KEGG" id="tsph:KIH39_20705"/>
<evidence type="ECO:0000256" key="2">
    <source>
        <dbReference type="SAM" id="MobiDB-lite"/>
    </source>
</evidence>
<gene>
    <name evidence="3" type="ORF">KIH39_20705</name>
</gene>
<name>A0A8E6EXJ5_9BACT</name>
<dbReference type="AlphaFoldDB" id="A0A8E6EXJ5"/>
<dbReference type="InterPro" id="IPR015943">
    <property type="entry name" value="WD40/YVTN_repeat-like_dom_sf"/>
</dbReference>
<dbReference type="SUPFAM" id="SSF53649">
    <property type="entry name" value="Alkaline phosphatase-like"/>
    <property type="match status" value="1"/>
</dbReference>
<dbReference type="Gene3D" id="3.40.720.10">
    <property type="entry name" value="Alkaline Phosphatase, subunit A"/>
    <property type="match status" value="2"/>
</dbReference>
<protein>
    <submittedName>
        <fullName evidence="3">Bifunctional YncE family protein/alkaline phosphatase family protein</fullName>
    </submittedName>
</protein>